<dbReference type="InterPro" id="IPR036179">
    <property type="entry name" value="Ig-like_dom_sf"/>
</dbReference>
<name>A0AAV1QNE2_SCOSC</name>
<dbReference type="Pfam" id="PF13927">
    <property type="entry name" value="Ig_3"/>
    <property type="match status" value="1"/>
</dbReference>
<evidence type="ECO:0000313" key="5">
    <source>
        <dbReference type="Proteomes" id="UP001314229"/>
    </source>
</evidence>
<evidence type="ECO:0000313" key="4">
    <source>
        <dbReference type="EMBL" id="CAK6984181.1"/>
    </source>
</evidence>
<dbReference type="SMART" id="SM00409">
    <property type="entry name" value="IG"/>
    <property type="match status" value="7"/>
</dbReference>
<dbReference type="PROSITE" id="PS50835">
    <property type="entry name" value="IG_LIKE"/>
    <property type="match status" value="5"/>
</dbReference>
<evidence type="ECO:0000256" key="1">
    <source>
        <dbReference type="ARBA" id="ARBA00022729"/>
    </source>
</evidence>
<feature type="domain" description="Ig-like" evidence="3">
    <location>
        <begin position="495"/>
        <end position="573"/>
    </location>
</feature>
<dbReference type="GO" id="GO:0006955">
    <property type="term" value="P:immune response"/>
    <property type="evidence" value="ECO:0007669"/>
    <property type="project" value="TreeGrafter"/>
</dbReference>
<comment type="caution">
    <text evidence="4">The sequence shown here is derived from an EMBL/GenBank/DDBJ whole genome shotgun (WGS) entry which is preliminary data.</text>
</comment>
<organism evidence="4 5">
    <name type="scientific">Scomber scombrus</name>
    <name type="common">Atlantic mackerel</name>
    <name type="synonym">Scomber vernalis</name>
    <dbReference type="NCBI Taxonomy" id="13677"/>
    <lineage>
        <taxon>Eukaryota</taxon>
        <taxon>Metazoa</taxon>
        <taxon>Chordata</taxon>
        <taxon>Craniata</taxon>
        <taxon>Vertebrata</taxon>
        <taxon>Euteleostomi</taxon>
        <taxon>Actinopterygii</taxon>
        <taxon>Neopterygii</taxon>
        <taxon>Teleostei</taxon>
        <taxon>Neoteleostei</taxon>
        <taxon>Acanthomorphata</taxon>
        <taxon>Pelagiaria</taxon>
        <taxon>Scombriformes</taxon>
        <taxon>Scombridae</taxon>
        <taxon>Scomber</taxon>
    </lineage>
</organism>
<gene>
    <name evidence="4" type="ORF">FSCOSCO3_A026681</name>
</gene>
<sequence>MLRNVNPNRVISVYQGGIYYCRGGRGDSVFYTENSNTVTIQETVSNKAVVTLQPNGPLIYSGETITVRCEIKGGGNTRWEYEWRVNTNISHKDNEYKIIRASVSHSGDYRCKGRKDSYSSTEWSDVFTLTVSSNKPKPTLTADKTIIPVGGSVRLTCSVDGSADWSYDLYRQTSESSEAQLIRNVNLNRVISVNQGGIYYCRGGRGDSVFYTEDSNKVTIQETVSNKAVVTLQPNWPLIYSGETITVRCEIERGGITRWEYEWRVNNRVSSQKDKEFRISASSSSNVNFMCKGRRDLYFSTEWSEAVTLRRSLNKAKSTLTADKTIIPVGGSVTLTCSVDSSADWKYYWFRRDSQYSALQSITNVKPVNKVSVGGIYQCRAGRGDPEIFTEDSSAVTVRKTVPNKAVVTLQPNWTEIYSGETIMLRCEIHDGDTEWEYEWKIPRYTSPNNNEYLISKASSHHSGNYRCKGKKKNAERFLTEWSTYIKLTVSGNKPAPVLTVSPLWLSPGDSVTLSCEVEHPSAGWRFYWYKTVPKLSDNSYIYELLPGSINGTEQDSYIIHGPTHTAGYKCRAGRGDPVYYTQYSKPGFVWSGDVHSAVTLKVSPDRVQHFTSDSVSLSCEGNFTKCRVRRFPEDYSDCYNWRSITGSTCNIKRYQQSDAVYWCESGSGEFSNTVNITIQKADIILVSPVHPVTEGQSVTLGCKLKTGELLSNVFFYQNDKLIQNDTRRELKISAVSKSDE</sequence>
<dbReference type="EMBL" id="CAWUFR010001662">
    <property type="protein sequence ID" value="CAK6984181.1"/>
    <property type="molecule type" value="Genomic_DNA"/>
</dbReference>
<dbReference type="GO" id="GO:0007166">
    <property type="term" value="P:cell surface receptor signaling pathway"/>
    <property type="evidence" value="ECO:0007669"/>
    <property type="project" value="TreeGrafter"/>
</dbReference>
<dbReference type="PANTHER" id="PTHR11481">
    <property type="entry name" value="IMMUNOGLOBULIN FC RECEPTOR"/>
    <property type="match status" value="1"/>
</dbReference>
<dbReference type="GO" id="GO:0004888">
    <property type="term" value="F:transmembrane signaling receptor activity"/>
    <property type="evidence" value="ECO:0007669"/>
    <property type="project" value="TreeGrafter"/>
</dbReference>
<dbReference type="GO" id="GO:0009897">
    <property type="term" value="C:external side of plasma membrane"/>
    <property type="evidence" value="ECO:0007669"/>
    <property type="project" value="TreeGrafter"/>
</dbReference>
<keyword evidence="5" id="KW-1185">Reference proteome</keyword>
<dbReference type="Proteomes" id="UP001314229">
    <property type="component" value="Unassembled WGS sequence"/>
</dbReference>
<dbReference type="InterPro" id="IPR007110">
    <property type="entry name" value="Ig-like_dom"/>
</dbReference>
<feature type="domain" description="Ig-like" evidence="3">
    <location>
        <begin position="316"/>
        <end position="397"/>
    </location>
</feature>
<evidence type="ECO:0000259" key="3">
    <source>
        <dbReference type="PROSITE" id="PS50835"/>
    </source>
</evidence>
<dbReference type="InterPro" id="IPR003599">
    <property type="entry name" value="Ig_sub"/>
</dbReference>
<proteinExistence type="predicted"/>
<evidence type="ECO:0000256" key="2">
    <source>
        <dbReference type="ARBA" id="ARBA00023157"/>
    </source>
</evidence>
<dbReference type="InterPro" id="IPR013783">
    <property type="entry name" value="Ig-like_fold"/>
</dbReference>
<keyword evidence="2" id="KW-1015">Disulfide bond</keyword>
<dbReference type="Pfam" id="PF13895">
    <property type="entry name" value="Ig_2"/>
    <property type="match status" value="2"/>
</dbReference>
<feature type="non-terminal residue" evidence="4">
    <location>
        <position position="741"/>
    </location>
</feature>
<reference evidence="4 5" key="1">
    <citation type="submission" date="2024-01" db="EMBL/GenBank/DDBJ databases">
        <authorList>
            <person name="Alioto T."/>
            <person name="Alioto T."/>
            <person name="Gomez Garrido J."/>
        </authorList>
    </citation>
    <scope>NUCLEOTIDE SEQUENCE [LARGE SCALE GENOMIC DNA]</scope>
</reference>
<dbReference type="SUPFAM" id="SSF48726">
    <property type="entry name" value="Immunoglobulin"/>
    <property type="match status" value="7"/>
</dbReference>
<keyword evidence="1" id="KW-0732">Signal</keyword>
<feature type="domain" description="Ig-like" evidence="3">
    <location>
        <begin position="48"/>
        <end position="130"/>
    </location>
</feature>
<protein>
    <submittedName>
        <fullName evidence="4">Platelet endothelial cell adhesion molecule-like</fullName>
    </submittedName>
</protein>
<accession>A0AAV1QNE2</accession>
<feature type="domain" description="Ig-like" evidence="3">
    <location>
        <begin position="136"/>
        <end position="219"/>
    </location>
</feature>
<feature type="domain" description="Ig-like" evidence="3">
    <location>
        <begin position="403"/>
        <end position="480"/>
    </location>
</feature>
<dbReference type="Gene3D" id="2.60.40.10">
    <property type="entry name" value="Immunoglobulins"/>
    <property type="match status" value="8"/>
</dbReference>
<dbReference type="AlphaFoldDB" id="A0AAV1QNE2"/>
<dbReference type="PANTHER" id="PTHR11481:SF64">
    <property type="entry name" value="FC RECEPTOR-LIKE PROTEIN 4"/>
    <property type="match status" value="1"/>
</dbReference>
<dbReference type="InterPro" id="IPR050488">
    <property type="entry name" value="Ig_Fc_receptor"/>
</dbReference>